<evidence type="ECO:0000259" key="1">
    <source>
        <dbReference type="Pfam" id="PF01408"/>
    </source>
</evidence>
<dbReference type="AlphaFoldDB" id="A0A9P9WB98"/>
<reference evidence="3" key="1">
    <citation type="submission" date="2021-03" db="EMBL/GenBank/DDBJ databases">
        <title>Revisited historic fungal species revealed as producer of novel bioactive compounds through whole genome sequencing and comparative genomics.</title>
        <authorList>
            <person name="Vignolle G.A."/>
            <person name="Hochenegger N."/>
            <person name="Mach R.L."/>
            <person name="Mach-Aigner A.R."/>
            <person name="Javad Rahimi M."/>
            <person name="Salim K.A."/>
            <person name="Chan C.M."/>
            <person name="Lim L.B.L."/>
            <person name="Cai F."/>
            <person name="Druzhinina I.S."/>
            <person name="U'Ren J.M."/>
            <person name="Derntl C."/>
        </authorList>
    </citation>
    <scope>NUCLEOTIDE SEQUENCE</scope>
    <source>
        <strain evidence="3">TUCIM 5799</strain>
    </source>
</reference>
<dbReference type="EMBL" id="JAFIMR010000049">
    <property type="protein sequence ID" value="KAI1855808.1"/>
    <property type="molecule type" value="Genomic_DNA"/>
</dbReference>
<dbReference type="Gene3D" id="3.30.360.10">
    <property type="entry name" value="Dihydrodipicolinate Reductase, domain 2"/>
    <property type="match status" value="1"/>
</dbReference>
<protein>
    <recommendedName>
        <fullName evidence="5">NAD(P)-binding protein</fullName>
    </recommendedName>
</protein>
<feature type="domain" description="Gal80p-like C-terminal" evidence="2">
    <location>
        <begin position="139"/>
        <end position="287"/>
    </location>
</feature>
<dbReference type="GO" id="GO:0000166">
    <property type="term" value="F:nucleotide binding"/>
    <property type="evidence" value="ECO:0007669"/>
    <property type="project" value="InterPro"/>
</dbReference>
<dbReference type="Pfam" id="PF01408">
    <property type="entry name" value="GFO_IDH_MocA"/>
    <property type="match status" value="1"/>
</dbReference>
<feature type="domain" description="Gfo/Idh/MocA-like oxidoreductase N-terminal" evidence="1">
    <location>
        <begin position="5"/>
        <end position="129"/>
    </location>
</feature>
<organism evidence="3 4">
    <name type="scientific">Neoarthrinium moseri</name>
    <dbReference type="NCBI Taxonomy" id="1658444"/>
    <lineage>
        <taxon>Eukaryota</taxon>
        <taxon>Fungi</taxon>
        <taxon>Dikarya</taxon>
        <taxon>Ascomycota</taxon>
        <taxon>Pezizomycotina</taxon>
        <taxon>Sordariomycetes</taxon>
        <taxon>Xylariomycetidae</taxon>
        <taxon>Amphisphaeriales</taxon>
        <taxon>Apiosporaceae</taxon>
        <taxon>Neoarthrinium</taxon>
    </lineage>
</organism>
<dbReference type="Pfam" id="PF22685">
    <property type="entry name" value="Gal80p_C-like"/>
    <property type="match status" value="1"/>
</dbReference>
<evidence type="ECO:0000259" key="2">
    <source>
        <dbReference type="Pfam" id="PF22685"/>
    </source>
</evidence>
<dbReference type="PANTHER" id="PTHR43708:SF1">
    <property type="entry name" value="GALACTOSE_LACTOSE METABOLISM REGULATORY PROTEIN GAL80"/>
    <property type="match status" value="1"/>
</dbReference>
<gene>
    <name evidence="3" type="ORF">JX265_012071</name>
</gene>
<dbReference type="SUPFAM" id="SSF51735">
    <property type="entry name" value="NAD(P)-binding Rossmann-fold domains"/>
    <property type="match status" value="1"/>
</dbReference>
<dbReference type="InterPro" id="IPR000683">
    <property type="entry name" value="Gfo/Idh/MocA-like_OxRdtase_N"/>
</dbReference>
<proteinExistence type="predicted"/>
<dbReference type="Gene3D" id="3.40.50.720">
    <property type="entry name" value="NAD(P)-binding Rossmann-like Domain"/>
    <property type="match status" value="1"/>
</dbReference>
<evidence type="ECO:0008006" key="5">
    <source>
        <dbReference type="Google" id="ProtNLM"/>
    </source>
</evidence>
<dbReference type="Proteomes" id="UP000829685">
    <property type="component" value="Unassembled WGS sequence"/>
</dbReference>
<dbReference type="InterPro" id="IPR055080">
    <property type="entry name" value="Gal80p-like_C"/>
</dbReference>
<dbReference type="InterPro" id="IPR036291">
    <property type="entry name" value="NAD(P)-bd_dom_sf"/>
</dbReference>
<evidence type="ECO:0000313" key="3">
    <source>
        <dbReference type="EMBL" id="KAI1855808.1"/>
    </source>
</evidence>
<keyword evidence="4" id="KW-1185">Reference proteome</keyword>
<dbReference type="SUPFAM" id="SSF55347">
    <property type="entry name" value="Glyceraldehyde-3-phosphate dehydrogenase-like, C-terminal domain"/>
    <property type="match status" value="1"/>
</dbReference>
<dbReference type="InterPro" id="IPR051317">
    <property type="entry name" value="Gfo/Idh/MocA_oxidoreduct"/>
</dbReference>
<evidence type="ECO:0000313" key="4">
    <source>
        <dbReference type="Proteomes" id="UP000829685"/>
    </source>
</evidence>
<sequence length="371" mass="40251">MKQPIRVGILGLSAGGSWAVAAHLPYLNSSAKYSITAVCNSSVESSKAAIEKYGLPSSAKAYGRPEDLAGDADVDLVLCSINVALHHPALLPVLKAGKDVYCEWPLGSNLKQAEELNRLAKENGCKTIIGLQGGQCQVVNTLKEILAQGRIGNILSSTFAGAAQYVGPEEQEDKAYFFQAGVGGNLATIFFGHTIHIISSALGELSSHTSILDTKIPTVDLTDKPSTDPSRKVVRTVKRETHDQVLLQGRFESGALLSYHLYGGKAFAPGEGLHWRILGDRGELSITASGTNLQMGFPDCKIRLFDNRKDTVEEIPLVEDEWTKLPIPAQNTARIYEAFADGRTGDYPDWDLSIQRHKLIDEMYKGVKGGW</sequence>
<comment type="caution">
    <text evidence="3">The sequence shown here is derived from an EMBL/GenBank/DDBJ whole genome shotgun (WGS) entry which is preliminary data.</text>
</comment>
<name>A0A9P9WB98_9PEZI</name>
<accession>A0A9P9WB98</accession>
<dbReference type="PANTHER" id="PTHR43708">
    <property type="entry name" value="CONSERVED EXPRESSED OXIDOREDUCTASE (EUROFUNG)"/>
    <property type="match status" value="1"/>
</dbReference>